<organism evidence="3 4">
    <name type="scientific">Ulvibacterium marinum</name>
    <dbReference type="NCBI Taxonomy" id="2419782"/>
    <lineage>
        <taxon>Bacteria</taxon>
        <taxon>Pseudomonadati</taxon>
        <taxon>Bacteroidota</taxon>
        <taxon>Flavobacteriia</taxon>
        <taxon>Flavobacteriales</taxon>
        <taxon>Flavobacteriaceae</taxon>
        <taxon>Ulvibacterium</taxon>
    </lineage>
</organism>
<comment type="caution">
    <text evidence="3">The sequence shown here is derived from an EMBL/GenBank/DDBJ whole genome shotgun (WGS) entry which is preliminary data.</text>
</comment>
<dbReference type="OrthoDB" id="1099872at2"/>
<reference evidence="3 4" key="1">
    <citation type="submission" date="2018-10" db="EMBL/GenBank/DDBJ databases">
        <title>Ulvibacterium marinum gen. nov., sp. nov., a novel marine bacterium of the family Flavobacteriaceae, isolated from a culture of the green alga Ulva prolifera.</title>
        <authorList>
            <person name="Zhang Z."/>
        </authorList>
    </citation>
    <scope>NUCLEOTIDE SEQUENCE [LARGE SCALE GENOMIC DNA]</scope>
    <source>
        <strain evidence="3 4">CCMM003</strain>
    </source>
</reference>
<gene>
    <name evidence="3" type="ORF">D7Z94_01645</name>
</gene>
<feature type="transmembrane region" description="Helical" evidence="2">
    <location>
        <begin position="58"/>
        <end position="79"/>
    </location>
</feature>
<evidence type="ECO:0000313" key="3">
    <source>
        <dbReference type="EMBL" id="RKN82573.1"/>
    </source>
</evidence>
<keyword evidence="2" id="KW-0812">Transmembrane</keyword>
<dbReference type="AlphaFoldDB" id="A0A3B0CA41"/>
<dbReference type="Proteomes" id="UP000276603">
    <property type="component" value="Unassembled WGS sequence"/>
</dbReference>
<dbReference type="RefSeq" id="WP_120709763.1">
    <property type="nucleotide sequence ID" value="NZ_CANMKH010000001.1"/>
</dbReference>
<evidence type="ECO:0000313" key="4">
    <source>
        <dbReference type="Proteomes" id="UP000276603"/>
    </source>
</evidence>
<keyword evidence="2" id="KW-1133">Transmembrane helix</keyword>
<keyword evidence="4" id="KW-1185">Reference proteome</keyword>
<evidence type="ECO:0000256" key="1">
    <source>
        <dbReference type="SAM" id="MobiDB-lite"/>
    </source>
</evidence>
<feature type="compositionally biased region" description="Basic residues" evidence="1">
    <location>
        <begin position="82"/>
        <end position="93"/>
    </location>
</feature>
<feature type="transmembrane region" description="Helical" evidence="2">
    <location>
        <begin position="21"/>
        <end position="46"/>
    </location>
</feature>
<proteinExistence type="predicted"/>
<dbReference type="EMBL" id="RBCJ01000001">
    <property type="protein sequence ID" value="RKN82573.1"/>
    <property type="molecule type" value="Genomic_DNA"/>
</dbReference>
<evidence type="ECO:0000256" key="2">
    <source>
        <dbReference type="SAM" id="Phobius"/>
    </source>
</evidence>
<protein>
    <submittedName>
        <fullName evidence="3">Uncharacterized protein</fullName>
    </submittedName>
</protein>
<feature type="region of interest" description="Disordered" evidence="1">
    <location>
        <begin position="79"/>
        <end position="100"/>
    </location>
</feature>
<name>A0A3B0CA41_9FLAO</name>
<accession>A0A3B0CA41</accession>
<keyword evidence="2" id="KW-0472">Membrane</keyword>
<sequence length="134" mass="16024">MEDHLERIVKTRVEKKITKAFKIFFAIIAAIVFVFLFGYVIMWLWNWLMPDIFGLTQITYWQAVGILALAKILFGSFGGHHSGSKSKSRKSWKSRNCQSSKNDFSEWKYYDSYWKEEGENAYREYVDRKKREEQ</sequence>